<dbReference type="SMART" id="SM00267">
    <property type="entry name" value="GGDEF"/>
    <property type="match status" value="1"/>
</dbReference>
<dbReference type="CDD" id="cd06225">
    <property type="entry name" value="HAMP"/>
    <property type="match status" value="1"/>
</dbReference>
<dbReference type="InterPro" id="IPR043128">
    <property type="entry name" value="Rev_trsase/Diguanyl_cyclase"/>
</dbReference>
<accession>A0ABT2UNQ4</accession>
<dbReference type="SUPFAM" id="SSF103190">
    <property type="entry name" value="Sensory domain-like"/>
    <property type="match status" value="1"/>
</dbReference>
<dbReference type="EMBL" id="JAOQIO010000099">
    <property type="protein sequence ID" value="MCU6796277.1"/>
    <property type="molecule type" value="Genomic_DNA"/>
</dbReference>
<name>A0ABT2UNQ4_9BACL</name>
<comment type="subcellular location">
    <subcellularLocation>
        <location evidence="1">Cell membrane</location>
        <topology evidence="1">Multi-pass membrane protein</topology>
    </subcellularLocation>
</comment>
<keyword evidence="4 6" id="KW-1133">Transmembrane helix</keyword>
<feature type="transmembrane region" description="Helical" evidence="6">
    <location>
        <begin position="14"/>
        <end position="37"/>
    </location>
</feature>
<evidence type="ECO:0000256" key="5">
    <source>
        <dbReference type="ARBA" id="ARBA00023136"/>
    </source>
</evidence>
<comment type="caution">
    <text evidence="9">The sequence shown here is derived from an EMBL/GenBank/DDBJ whole genome shotgun (WGS) entry which is preliminary data.</text>
</comment>
<dbReference type="PANTHER" id="PTHR45138:SF9">
    <property type="entry name" value="DIGUANYLATE CYCLASE DGCM-RELATED"/>
    <property type="match status" value="1"/>
</dbReference>
<dbReference type="InterPro" id="IPR029787">
    <property type="entry name" value="Nucleotide_cyclase"/>
</dbReference>
<keyword evidence="3 6" id="KW-0812">Transmembrane</keyword>
<protein>
    <submittedName>
        <fullName evidence="9">Diguanylate cyclase</fullName>
        <ecNumber evidence="9">2.7.7.65</ecNumber>
    </submittedName>
</protein>
<proteinExistence type="predicted"/>
<sequence length="540" mass="62000">MLSKFRSRTIKQHFLIWSVTIIVIFGLFINAAFYWIYTNNIHEEVNEQLAEKLTLQSLYINRWLDERSADIYQMSRKQDVKEVNIDHMQNDFVTFINNQSEFGDLGFVNTDGDILVSAMRPQMRMNVKNQAFFEQAIQGKMYISKVVFPRITGDPIIVFSSPVYNVDNELQGLIYGSVKLGTISRTVQSVHFGRAGEQYLIDGSGMLITEARLDMQKVYGRDKIDTEILQRALADSNEDTIYTNYRGEEVIGSYQWTKDRRWIIVAELKTSEVFAARSNIMWVFVLITLCILVASLYGIVLVTRRVERPLEFLLQGTKVLKEGHYDYRIDPSVFKHAPVELKELCDTFNMMSLKLKSTVRLLEDYALIDALTELHNRRYLAQEGSKIIEKCIETQQPCAIMMIDVDYFKKVNDTYGHQVGDRVLLHIAKILKLQTRQTDLVARYGGEEFTVLAQQTDLEQAILIGDAIRKEIENKPYIEEELHIPLTASVGIALLPFVAEADLTVDTRLSSLAEAADRALYRAKQGGRNRIETNTDWIPA</sequence>
<dbReference type="Gene3D" id="3.30.450.20">
    <property type="entry name" value="PAS domain"/>
    <property type="match status" value="1"/>
</dbReference>
<dbReference type="GO" id="GO:0052621">
    <property type="term" value="F:diguanylate cyclase activity"/>
    <property type="evidence" value="ECO:0007669"/>
    <property type="project" value="UniProtKB-EC"/>
</dbReference>
<dbReference type="Pfam" id="PF02743">
    <property type="entry name" value="dCache_1"/>
    <property type="match status" value="1"/>
</dbReference>
<dbReference type="PROSITE" id="PS50885">
    <property type="entry name" value="HAMP"/>
    <property type="match status" value="1"/>
</dbReference>
<organism evidence="9 10">
    <name type="scientific">Paenibacillus baimaensis</name>
    <dbReference type="NCBI Taxonomy" id="2982185"/>
    <lineage>
        <taxon>Bacteria</taxon>
        <taxon>Bacillati</taxon>
        <taxon>Bacillota</taxon>
        <taxon>Bacilli</taxon>
        <taxon>Bacillales</taxon>
        <taxon>Paenibacillaceae</taxon>
        <taxon>Paenibacillus</taxon>
    </lineage>
</organism>
<dbReference type="Gene3D" id="6.10.340.10">
    <property type="match status" value="1"/>
</dbReference>
<dbReference type="RefSeq" id="WP_262687092.1">
    <property type="nucleotide sequence ID" value="NZ_JAOQIO010000099.1"/>
</dbReference>
<keyword evidence="5 6" id="KW-0472">Membrane</keyword>
<feature type="domain" description="GGDEF" evidence="8">
    <location>
        <begin position="396"/>
        <end position="536"/>
    </location>
</feature>
<dbReference type="PROSITE" id="PS50887">
    <property type="entry name" value="GGDEF"/>
    <property type="match status" value="1"/>
</dbReference>
<feature type="domain" description="HAMP" evidence="7">
    <location>
        <begin position="304"/>
        <end position="360"/>
    </location>
</feature>
<dbReference type="InterPro" id="IPR000160">
    <property type="entry name" value="GGDEF_dom"/>
</dbReference>
<dbReference type="PANTHER" id="PTHR45138">
    <property type="entry name" value="REGULATORY COMPONENTS OF SENSORY TRANSDUCTION SYSTEM"/>
    <property type="match status" value="1"/>
</dbReference>
<evidence type="ECO:0000256" key="1">
    <source>
        <dbReference type="ARBA" id="ARBA00004651"/>
    </source>
</evidence>
<dbReference type="NCBIfam" id="TIGR00254">
    <property type="entry name" value="GGDEF"/>
    <property type="match status" value="1"/>
</dbReference>
<dbReference type="CDD" id="cd01949">
    <property type="entry name" value="GGDEF"/>
    <property type="match status" value="1"/>
</dbReference>
<keyword evidence="9" id="KW-0808">Transferase</keyword>
<keyword evidence="2" id="KW-1003">Cell membrane</keyword>
<reference evidence="9 10" key="1">
    <citation type="submission" date="2022-09" db="EMBL/GenBank/DDBJ databases">
        <authorList>
            <person name="Han X.L."/>
            <person name="Wang Q."/>
            <person name="Lu T."/>
        </authorList>
    </citation>
    <scope>NUCLEOTIDE SEQUENCE [LARGE SCALE GENOMIC DNA]</scope>
    <source>
        <strain evidence="9 10">WQ 127069</strain>
    </source>
</reference>
<evidence type="ECO:0000256" key="3">
    <source>
        <dbReference type="ARBA" id="ARBA00022692"/>
    </source>
</evidence>
<dbReference type="Proteomes" id="UP001652445">
    <property type="component" value="Unassembled WGS sequence"/>
</dbReference>
<evidence type="ECO:0000259" key="8">
    <source>
        <dbReference type="PROSITE" id="PS50887"/>
    </source>
</evidence>
<feature type="transmembrane region" description="Helical" evidence="6">
    <location>
        <begin position="280"/>
        <end position="302"/>
    </location>
</feature>
<dbReference type="Pfam" id="PF00990">
    <property type="entry name" value="GGDEF"/>
    <property type="match status" value="1"/>
</dbReference>
<dbReference type="Gene3D" id="3.30.70.270">
    <property type="match status" value="1"/>
</dbReference>
<dbReference type="InterPro" id="IPR029151">
    <property type="entry name" value="Sensor-like_sf"/>
</dbReference>
<evidence type="ECO:0000313" key="9">
    <source>
        <dbReference type="EMBL" id="MCU6796277.1"/>
    </source>
</evidence>
<dbReference type="InterPro" id="IPR033479">
    <property type="entry name" value="dCache_1"/>
</dbReference>
<dbReference type="SUPFAM" id="SSF55073">
    <property type="entry name" value="Nucleotide cyclase"/>
    <property type="match status" value="1"/>
</dbReference>
<evidence type="ECO:0000259" key="7">
    <source>
        <dbReference type="PROSITE" id="PS50885"/>
    </source>
</evidence>
<dbReference type="CDD" id="cd18774">
    <property type="entry name" value="PDC2_HK_sensor"/>
    <property type="match status" value="1"/>
</dbReference>
<evidence type="ECO:0000256" key="6">
    <source>
        <dbReference type="SAM" id="Phobius"/>
    </source>
</evidence>
<keyword evidence="9" id="KW-0548">Nucleotidyltransferase</keyword>
<dbReference type="CDD" id="cd12914">
    <property type="entry name" value="PDC1_DGC_like"/>
    <property type="match status" value="1"/>
</dbReference>
<dbReference type="InterPro" id="IPR003660">
    <property type="entry name" value="HAMP_dom"/>
</dbReference>
<dbReference type="EC" id="2.7.7.65" evidence="9"/>
<evidence type="ECO:0000313" key="10">
    <source>
        <dbReference type="Proteomes" id="UP001652445"/>
    </source>
</evidence>
<gene>
    <name evidence="9" type="ORF">OB236_29555</name>
</gene>
<evidence type="ECO:0000256" key="2">
    <source>
        <dbReference type="ARBA" id="ARBA00022475"/>
    </source>
</evidence>
<keyword evidence="10" id="KW-1185">Reference proteome</keyword>
<evidence type="ECO:0000256" key="4">
    <source>
        <dbReference type="ARBA" id="ARBA00022989"/>
    </source>
</evidence>
<dbReference type="InterPro" id="IPR050469">
    <property type="entry name" value="Diguanylate_Cyclase"/>
</dbReference>